<dbReference type="EMBL" id="PYAV01000011">
    <property type="protein sequence ID" value="PSL43233.1"/>
    <property type="molecule type" value="Genomic_DNA"/>
</dbReference>
<accession>A0A2P8HAH9</accession>
<comment type="caution">
    <text evidence="1">The sequence shown here is derived from an EMBL/GenBank/DDBJ whole genome shotgun (WGS) entry which is preliminary data.</text>
</comment>
<name>A0A2P8HAH9_9BACI</name>
<dbReference type="AlphaFoldDB" id="A0A2P8HAH9"/>
<keyword evidence="2" id="KW-1185">Reference proteome</keyword>
<dbReference type="RefSeq" id="WP_106589376.1">
    <property type="nucleotide sequence ID" value="NZ_PYAV01000011.1"/>
</dbReference>
<evidence type="ECO:0000313" key="2">
    <source>
        <dbReference type="Proteomes" id="UP000242310"/>
    </source>
</evidence>
<organism evidence="1 2">
    <name type="scientific">Salsuginibacillus halophilus</name>
    <dbReference type="NCBI Taxonomy" id="517424"/>
    <lineage>
        <taxon>Bacteria</taxon>
        <taxon>Bacillati</taxon>
        <taxon>Bacillota</taxon>
        <taxon>Bacilli</taxon>
        <taxon>Bacillales</taxon>
        <taxon>Bacillaceae</taxon>
        <taxon>Salsuginibacillus</taxon>
    </lineage>
</organism>
<proteinExistence type="predicted"/>
<protein>
    <submittedName>
        <fullName evidence="1">Uncharacterized protein</fullName>
    </submittedName>
</protein>
<gene>
    <name evidence="1" type="ORF">B0H94_11156</name>
</gene>
<evidence type="ECO:0000313" key="1">
    <source>
        <dbReference type="EMBL" id="PSL43233.1"/>
    </source>
</evidence>
<reference evidence="1 2" key="1">
    <citation type="submission" date="2018-03" db="EMBL/GenBank/DDBJ databases">
        <title>Genomic Encyclopedia of Type Strains, Phase III (KMG-III): the genomes of soil and plant-associated and newly described type strains.</title>
        <authorList>
            <person name="Whitman W."/>
        </authorList>
    </citation>
    <scope>NUCLEOTIDE SEQUENCE [LARGE SCALE GENOMIC DNA]</scope>
    <source>
        <strain evidence="1 2">CGMCC 1.07653</strain>
    </source>
</reference>
<dbReference type="Proteomes" id="UP000242310">
    <property type="component" value="Unassembled WGS sequence"/>
</dbReference>
<sequence>MEELNKEKIKIIAENFAKSYMKGTDDWEQILDYEGEIPKIIREVVNVLDYSFWFEVSDKKGLYKDIMSDINELKQREGQS</sequence>